<comment type="caution">
    <text evidence="1">The sequence shown here is derived from an EMBL/GenBank/DDBJ whole genome shotgun (WGS) entry which is preliminary data.</text>
</comment>
<proteinExistence type="predicted"/>
<reference evidence="1 2" key="1">
    <citation type="submission" date="2021-04" db="EMBL/GenBank/DDBJ databases">
        <title>Paenibacillus sp. DLE-14 whole genome sequence.</title>
        <authorList>
            <person name="Ham Y.J."/>
        </authorList>
    </citation>
    <scope>NUCLEOTIDE SEQUENCE [LARGE SCALE GENOMIC DNA]</scope>
    <source>
        <strain evidence="1 2">DLE-14</strain>
    </source>
</reference>
<name>A0ABS5CF33_9BACL</name>
<sequence length="289" mass="33524">MKPYKIPEIAKKYLEYDMIQMHTELPDFPDSRIRLLFAFLANQRTPLFHSELYSLVTALVQMGMDTHDLIDSDSGRLQEREMRSRQLKVLAGDYYSSRFYQLLSQAGQVDMIRRISSGVSEVNKLKVNLYLRMKQLKLTAEEYLSHCIQLKTELFQAFTDSMDDKLTRAWTELLQGFGRCEVVMDELIRSEKPERFCGSWAYWHVWNNGTDEEKRKLSDLSTEPSYAQSLIAKYDIRTQLAEKLKQSALHVQSVVSCLDSDKLVRELMGIAETFTRPLVPAASAQGERR</sequence>
<protein>
    <submittedName>
        <fullName evidence="1">Heptaprenyl diphosphate synthase component 1</fullName>
    </submittedName>
</protein>
<evidence type="ECO:0000313" key="2">
    <source>
        <dbReference type="Proteomes" id="UP000673394"/>
    </source>
</evidence>
<dbReference type="Gene3D" id="1.20.120.1450">
    <property type="match status" value="1"/>
</dbReference>
<organism evidence="1 2">
    <name type="scientific">Paenibacillus lignilyticus</name>
    <dbReference type="NCBI Taxonomy" id="1172615"/>
    <lineage>
        <taxon>Bacteria</taxon>
        <taxon>Bacillati</taxon>
        <taxon>Bacillota</taxon>
        <taxon>Bacilli</taxon>
        <taxon>Bacillales</taxon>
        <taxon>Paenibacillaceae</taxon>
        <taxon>Paenibacillus</taxon>
    </lineage>
</organism>
<dbReference type="Pfam" id="PF07307">
    <property type="entry name" value="HEPPP_synt_1"/>
    <property type="match status" value="1"/>
</dbReference>
<accession>A0ABS5CF33</accession>
<dbReference type="Proteomes" id="UP000673394">
    <property type="component" value="Unassembled WGS sequence"/>
</dbReference>
<dbReference type="EMBL" id="JAGKSP010000006">
    <property type="protein sequence ID" value="MBP3964466.1"/>
    <property type="molecule type" value="Genomic_DNA"/>
</dbReference>
<dbReference type="InterPro" id="IPR009920">
    <property type="entry name" value="HEPPP_synth_su1"/>
</dbReference>
<evidence type="ECO:0000313" key="1">
    <source>
        <dbReference type="EMBL" id="MBP3964466.1"/>
    </source>
</evidence>
<dbReference type="RefSeq" id="WP_210659795.1">
    <property type="nucleotide sequence ID" value="NZ_JAGKSP010000006.1"/>
</dbReference>
<gene>
    <name evidence="1" type="ORF">I8J30_17250</name>
</gene>
<keyword evidence="2" id="KW-1185">Reference proteome</keyword>